<evidence type="ECO:0000313" key="2">
    <source>
        <dbReference type="EMBL" id="KAK2577318.1"/>
    </source>
</evidence>
<feature type="signal peptide" evidence="1">
    <location>
        <begin position="1"/>
        <end position="28"/>
    </location>
</feature>
<dbReference type="Proteomes" id="UP001258017">
    <property type="component" value="Unassembled WGS sequence"/>
</dbReference>
<organism evidence="2 3">
    <name type="scientific">Odynerus spinipes</name>
    <dbReference type="NCBI Taxonomy" id="1348599"/>
    <lineage>
        <taxon>Eukaryota</taxon>
        <taxon>Metazoa</taxon>
        <taxon>Ecdysozoa</taxon>
        <taxon>Arthropoda</taxon>
        <taxon>Hexapoda</taxon>
        <taxon>Insecta</taxon>
        <taxon>Pterygota</taxon>
        <taxon>Neoptera</taxon>
        <taxon>Endopterygota</taxon>
        <taxon>Hymenoptera</taxon>
        <taxon>Apocrita</taxon>
        <taxon>Aculeata</taxon>
        <taxon>Vespoidea</taxon>
        <taxon>Vespidae</taxon>
        <taxon>Eumeninae</taxon>
        <taxon>Odynerus</taxon>
    </lineage>
</organism>
<gene>
    <name evidence="2" type="ORF">KPH14_003448</name>
</gene>
<sequence>MKFCVSCVCWALFLTLFVSSWLLFLIVASENTEGRTPSVPSERDGDPNVFENVTADIESEENEVPEIVIARVQNSKIENEFLEESTTKVSSSFDTINTSDDHKQGDLDIIAEGIIQQPNLSQG</sequence>
<reference evidence="2" key="1">
    <citation type="submission" date="2021-08" db="EMBL/GenBank/DDBJ databases">
        <authorList>
            <person name="Misof B."/>
            <person name="Oliver O."/>
            <person name="Podsiadlowski L."/>
            <person name="Donath A."/>
            <person name="Peters R."/>
            <person name="Mayer C."/>
            <person name="Rust J."/>
            <person name="Gunkel S."/>
            <person name="Lesny P."/>
            <person name="Martin S."/>
            <person name="Oeyen J.P."/>
            <person name="Petersen M."/>
            <person name="Panagiotis P."/>
            <person name="Wilbrandt J."/>
            <person name="Tanja T."/>
        </authorList>
    </citation>
    <scope>NUCLEOTIDE SEQUENCE</scope>
    <source>
        <strain evidence="2">GBR_01_08_01A</strain>
        <tissue evidence="2">Thorax + abdomen</tissue>
    </source>
</reference>
<feature type="chain" id="PRO_5042083997" evidence="1">
    <location>
        <begin position="29"/>
        <end position="123"/>
    </location>
</feature>
<accession>A0AAD9RCN1</accession>
<evidence type="ECO:0000256" key="1">
    <source>
        <dbReference type="SAM" id="SignalP"/>
    </source>
</evidence>
<comment type="caution">
    <text evidence="2">The sequence shown here is derived from an EMBL/GenBank/DDBJ whole genome shotgun (WGS) entry which is preliminary data.</text>
</comment>
<keyword evidence="1" id="KW-0732">Signal</keyword>
<dbReference type="EMBL" id="JAIFRP010004357">
    <property type="protein sequence ID" value="KAK2577318.1"/>
    <property type="molecule type" value="Genomic_DNA"/>
</dbReference>
<reference evidence="2" key="2">
    <citation type="journal article" date="2023" name="Commun. Biol.">
        <title>Intrasexual cuticular hydrocarbon dimorphism in a wasp sheds light on hydrocarbon biosynthesis genes in Hymenoptera.</title>
        <authorList>
            <person name="Moris V.C."/>
            <person name="Podsiadlowski L."/>
            <person name="Martin S."/>
            <person name="Oeyen J.P."/>
            <person name="Donath A."/>
            <person name="Petersen M."/>
            <person name="Wilbrandt J."/>
            <person name="Misof B."/>
            <person name="Liedtke D."/>
            <person name="Thamm M."/>
            <person name="Scheiner R."/>
            <person name="Schmitt T."/>
            <person name="Niehuis O."/>
        </authorList>
    </citation>
    <scope>NUCLEOTIDE SEQUENCE</scope>
    <source>
        <strain evidence="2">GBR_01_08_01A</strain>
    </source>
</reference>
<protein>
    <submittedName>
        <fullName evidence="2">Uncharacterized protein</fullName>
    </submittedName>
</protein>
<proteinExistence type="predicted"/>
<dbReference type="AlphaFoldDB" id="A0AAD9RCN1"/>
<evidence type="ECO:0000313" key="3">
    <source>
        <dbReference type="Proteomes" id="UP001258017"/>
    </source>
</evidence>
<keyword evidence="3" id="KW-1185">Reference proteome</keyword>
<name>A0AAD9RCN1_9HYME</name>